<dbReference type="PANTHER" id="PTHR31170">
    <property type="entry name" value="BNAC04G53230D PROTEIN"/>
    <property type="match status" value="1"/>
</dbReference>
<reference evidence="2" key="1">
    <citation type="submission" date="2018-01" db="EMBL/GenBank/DDBJ databases">
        <authorList>
            <person name="Mao J.F."/>
        </authorList>
    </citation>
    <scope>NUCLEOTIDE SEQUENCE</scope>
    <source>
        <strain evidence="2">Huo1</strain>
        <tissue evidence="2">Leaf</tissue>
    </source>
</reference>
<dbReference type="InterPro" id="IPR004158">
    <property type="entry name" value="DUF247_pln"/>
</dbReference>
<dbReference type="OrthoDB" id="880005at2759"/>
<evidence type="ECO:0000313" key="2">
    <source>
        <dbReference type="EMBL" id="KAG6394861.1"/>
    </source>
</evidence>
<dbReference type="Proteomes" id="UP000298416">
    <property type="component" value="Unassembled WGS sequence"/>
</dbReference>
<organism evidence="2">
    <name type="scientific">Salvia splendens</name>
    <name type="common">Scarlet sage</name>
    <dbReference type="NCBI Taxonomy" id="180675"/>
    <lineage>
        <taxon>Eukaryota</taxon>
        <taxon>Viridiplantae</taxon>
        <taxon>Streptophyta</taxon>
        <taxon>Embryophyta</taxon>
        <taxon>Tracheophyta</taxon>
        <taxon>Spermatophyta</taxon>
        <taxon>Magnoliopsida</taxon>
        <taxon>eudicotyledons</taxon>
        <taxon>Gunneridae</taxon>
        <taxon>Pentapetalae</taxon>
        <taxon>asterids</taxon>
        <taxon>lamiids</taxon>
        <taxon>Lamiales</taxon>
        <taxon>Lamiaceae</taxon>
        <taxon>Nepetoideae</taxon>
        <taxon>Mentheae</taxon>
        <taxon>Salviinae</taxon>
        <taxon>Salvia</taxon>
        <taxon>Salvia subgen. Calosphace</taxon>
        <taxon>core Calosphace</taxon>
    </lineage>
</organism>
<comment type="caution">
    <text evidence="2">The sequence shown here is derived from an EMBL/GenBank/DDBJ whole genome shotgun (WGS) entry which is preliminary data.</text>
</comment>
<gene>
    <name evidence="2" type="ORF">SASPL_145451</name>
</gene>
<name>A0A8X8WJ35_SALSN</name>
<accession>A0A8X8WJ35</accession>
<proteinExistence type="predicted"/>
<keyword evidence="3" id="KW-1185">Reference proteome</keyword>
<protein>
    <submittedName>
        <fullName evidence="2">Uncharacterized protein</fullName>
    </submittedName>
</protein>
<evidence type="ECO:0000256" key="1">
    <source>
        <dbReference type="SAM" id="Phobius"/>
    </source>
</evidence>
<dbReference type="Pfam" id="PF03140">
    <property type="entry name" value="DUF247"/>
    <property type="match status" value="1"/>
</dbReference>
<keyword evidence="1" id="KW-1133">Transmembrane helix</keyword>
<dbReference type="EMBL" id="PNBA02000017">
    <property type="protein sequence ID" value="KAG6394861.1"/>
    <property type="molecule type" value="Genomic_DNA"/>
</dbReference>
<feature type="transmembrane region" description="Helical" evidence="1">
    <location>
        <begin position="399"/>
        <end position="426"/>
    </location>
</feature>
<dbReference type="AlphaFoldDB" id="A0A8X8WJ35"/>
<dbReference type="PANTHER" id="PTHR31170:SF25">
    <property type="entry name" value="BNAA09G04570D PROTEIN"/>
    <property type="match status" value="1"/>
</dbReference>
<keyword evidence="1" id="KW-0812">Transmembrane</keyword>
<reference evidence="2" key="2">
    <citation type="submission" date="2020-08" db="EMBL/GenBank/DDBJ databases">
        <title>Plant Genome Project.</title>
        <authorList>
            <person name="Zhang R.-G."/>
        </authorList>
    </citation>
    <scope>NUCLEOTIDE SEQUENCE</scope>
    <source>
        <strain evidence="2">Huo1</strain>
        <tissue evidence="2">Leaf</tissue>
    </source>
</reference>
<evidence type="ECO:0000313" key="3">
    <source>
        <dbReference type="Proteomes" id="UP000298416"/>
    </source>
</evidence>
<sequence>MLEVSSSNELIVNIDQMLPEFCDKASTPSIHRVNDCLRNTNEKAYDPMIISIGPLHQGKPHLKAMEQHKMRYLKQLLGNSSIFCTYLNTIRNMEQTARDFYSHEIELDTNQFVKMLLLDGIFIIEFLREYSDVDGGGIKRDGNPIFGFEYVVSHLLRDLMLFENQIPIFVVEALFQLSNHNNNTEFKDLIWPLTKCSKKDVASALLPNDATRPKHLLGLVHSVKCFSFAQLRSHSNSAKRCEKKNINSATDLKEAGIVFKKKAKGEDCSWLDITFENRTLYIPELVISDEMESLFKNMIAYEFYLPGSSPKYVSDYVYFLHCLVSNSKDAEVLRRYGVISNWLGGDARVYEVIVRLGTHAFKSRRFSYEGVFGSINEHCGRKWNKWIAVLRRHHFNNPWTVLSLFAAVVLLAVSIVQMVFAVLSFYKKT</sequence>
<keyword evidence="1" id="KW-0472">Membrane</keyword>